<dbReference type="Proteomes" id="UP000826195">
    <property type="component" value="Unassembled WGS sequence"/>
</dbReference>
<reference evidence="7 8" key="1">
    <citation type="journal article" date="2021" name="J. Hered.">
        <title>A chromosome-level genome assembly of the parasitoid wasp, Cotesia glomerata (Hymenoptera: Braconidae).</title>
        <authorList>
            <person name="Pinto B.J."/>
            <person name="Weis J.J."/>
            <person name="Gamble T."/>
            <person name="Ode P.J."/>
            <person name="Paul R."/>
            <person name="Zaspel J.M."/>
        </authorList>
    </citation>
    <scope>NUCLEOTIDE SEQUENCE [LARGE SCALE GENOMIC DNA]</scope>
    <source>
        <strain evidence="7">CgM1</strain>
    </source>
</reference>
<evidence type="ECO:0000313" key="8">
    <source>
        <dbReference type="Proteomes" id="UP000826195"/>
    </source>
</evidence>
<feature type="transmembrane region" description="Helical" evidence="5">
    <location>
        <begin position="701"/>
        <end position="720"/>
    </location>
</feature>
<comment type="caution">
    <text evidence="7">The sequence shown here is derived from an EMBL/GenBank/DDBJ whole genome shotgun (WGS) entry which is preliminary data.</text>
</comment>
<keyword evidence="8" id="KW-1185">Reference proteome</keyword>
<keyword evidence="3 5" id="KW-1133">Transmembrane helix</keyword>
<dbReference type="InterPro" id="IPR011701">
    <property type="entry name" value="MFS"/>
</dbReference>
<evidence type="ECO:0000259" key="6">
    <source>
        <dbReference type="PROSITE" id="PS50850"/>
    </source>
</evidence>
<feature type="transmembrane region" description="Helical" evidence="5">
    <location>
        <begin position="114"/>
        <end position="135"/>
    </location>
</feature>
<feature type="transmembrane region" description="Helical" evidence="5">
    <location>
        <begin position="141"/>
        <end position="165"/>
    </location>
</feature>
<feature type="transmembrane region" description="Helical" evidence="5">
    <location>
        <begin position="540"/>
        <end position="564"/>
    </location>
</feature>
<keyword evidence="4 5" id="KW-0472">Membrane</keyword>
<feature type="domain" description="Major facilitator superfamily (MFS) profile" evidence="6">
    <location>
        <begin position="418"/>
        <end position="848"/>
    </location>
</feature>
<feature type="transmembrane region" description="Helical" evidence="5">
    <location>
        <begin position="664"/>
        <end position="689"/>
    </location>
</feature>
<feature type="transmembrane region" description="Helical" evidence="5">
    <location>
        <begin position="732"/>
        <end position="752"/>
    </location>
</feature>
<feature type="transmembrane region" description="Helical" evidence="5">
    <location>
        <begin position="205"/>
        <end position="226"/>
    </location>
</feature>
<dbReference type="GO" id="GO:0016020">
    <property type="term" value="C:membrane"/>
    <property type="evidence" value="ECO:0007669"/>
    <property type="project" value="UniProtKB-SubCell"/>
</dbReference>
<feature type="transmembrane region" description="Helical" evidence="5">
    <location>
        <begin position="302"/>
        <end position="321"/>
    </location>
</feature>
<gene>
    <name evidence="7" type="ORF">KQX54_017814</name>
</gene>
<evidence type="ECO:0000256" key="1">
    <source>
        <dbReference type="ARBA" id="ARBA00004141"/>
    </source>
</evidence>
<proteinExistence type="predicted"/>
<feature type="transmembrane region" description="Helical" evidence="5">
    <location>
        <begin position="791"/>
        <end position="813"/>
    </location>
</feature>
<dbReference type="SUPFAM" id="SSF103473">
    <property type="entry name" value="MFS general substrate transporter"/>
    <property type="match status" value="2"/>
</dbReference>
<dbReference type="Pfam" id="PF07690">
    <property type="entry name" value="MFS_1"/>
    <property type="match status" value="2"/>
</dbReference>
<feature type="transmembrane region" description="Helical" evidence="5">
    <location>
        <begin position="177"/>
        <end position="199"/>
    </location>
</feature>
<name>A0AAV7IGM4_COTGL</name>
<dbReference type="Gene3D" id="1.20.1250.20">
    <property type="entry name" value="MFS general substrate transporter like domains"/>
    <property type="match status" value="2"/>
</dbReference>
<feature type="transmembrane region" description="Helical" evidence="5">
    <location>
        <begin position="825"/>
        <end position="845"/>
    </location>
</feature>
<dbReference type="GO" id="GO:0022857">
    <property type="term" value="F:transmembrane transporter activity"/>
    <property type="evidence" value="ECO:0007669"/>
    <property type="project" value="InterPro"/>
</dbReference>
<feature type="transmembrane region" description="Helical" evidence="5">
    <location>
        <begin position="264"/>
        <end position="282"/>
    </location>
</feature>
<evidence type="ECO:0000313" key="7">
    <source>
        <dbReference type="EMBL" id="KAH0550161.1"/>
    </source>
</evidence>
<feature type="transmembrane region" description="Helical" evidence="5">
    <location>
        <begin position="79"/>
        <end position="102"/>
    </location>
</feature>
<dbReference type="EMBL" id="JAHXZJ010001864">
    <property type="protein sequence ID" value="KAH0550161.1"/>
    <property type="molecule type" value="Genomic_DNA"/>
</dbReference>
<dbReference type="PANTHER" id="PTHR23507">
    <property type="entry name" value="ZGC:174356"/>
    <property type="match status" value="1"/>
</dbReference>
<feature type="transmembrane region" description="Helical" evidence="5">
    <location>
        <begin position="333"/>
        <end position="351"/>
    </location>
</feature>
<feature type="transmembrane region" description="Helical" evidence="5">
    <location>
        <begin position="21"/>
        <end position="43"/>
    </location>
</feature>
<evidence type="ECO:0000256" key="5">
    <source>
        <dbReference type="SAM" id="Phobius"/>
    </source>
</evidence>
<dbReference type="InterPro" id="IPR020846">
    <property type="entry name" value="MFS_dom"/>
</dbReference>
<evidence type="ECO:0000256" key="2">
    <source>
        <dbReference type="ARBA" id="ARBA00022692"/>
    </source>
</evidence>
<dbReference type="InterPro" id="IPR036259">
    <property type="entry name" value="MFS_trans_sf"/>
</dbReference>
<dbReference type="AlphaFoldDB" id="A0AAV7IGM4"/>
<feature type="transmembrane region" description="Helical" evidence="5">
    <location>
        <begin position="513"/>
        <end position="534"/>
    </location>
</feature>
<feature type="transmembrane region" description="Helical" evidence="5">
    <location>
        <begin position="758"/>
        <end position="779"/>
    </location>
</feature>
<accession>A0AAV7IGM4</accession>
<sequence>METEDTTSPTPQWRRYIFIELPVFFCMFASGMTGTVFTDLIIFQSCKEVTGRNNNSCDIYHLNSSSKEAQELNKIVQPYASNVIMCRSLIESILSAFLILFLGPWSDKFGRKPLMISACIVLISKYVILSVLSNFDEDPWMFLIASVPYGLLGNSLLLATFCYIADSTEPDKRAWSLACLQTCVTVGIVIGTFTGPWIFKQLGYTFVFAIAAVFCAFALVYIIFLIPETVENEFNEKWGNPFNMPLIKELFSICFERRDGFNRGMLWCCLAVLTLFTMVVNGNSNISYLFANAKLGWDIEDFSIFSGLSIVLSTIGTFGGLKFMKYCLGMADIKVALVGCISGFSATLLGSLTTEPWHMYVGIVLGLFTGIVLPTTRSLISKSSPIDAIGKVFSLVSQVMNDKNVQLENKGWCHFYLMEPPVFLSLLANGLTTNVLVDLIVFQTCRQVIGENTTSCDILHTNSSSEEARALQKIIQPYASNIIMCTSIMRSIFPAMLILFFGPWSDKYGRKPLILIGYFVSLCRYIIMFILTYFDANPWLILLSYLPTALLGSGLLLATTCYVSDTTEPDKRPWRLACLQTCVHVGLIIGTFSGAFIFQRLGYMYLFVIAASLSLFSLLYVFFIVPESIKKKPDKKWGNPLNLSFVKQLIFSCTKQRDGLNRGLLWNCLLIVSLYRIVTNGHTNVIYLFVNAKLGWNIVDYSMFNSLSMVISIVGTFSSLKLMKDYMGFSNITILLVGSLSGILASLCISITSKDWHMWLFACLGIFMGVILPTSRSLITESTPPNDSGKTFSLVTFLDTLLPLGSSPLYSLLYSSYIATYPSPVYLMTAGIFALIFFVGIFIYLKYSEEKSLDEPEI</sequence>
<organism evidence="7 8">
    <name type="scientific">Cotesia glomerata</name>
    <name type="common">Lepidopteran parasitic wasp</name>
    <name type="synonym">Apanteles glomeratus</name>
    <dbReference type="NCBI Taxonomy" id="32391"/>
    <lineage>
        <taxon>Eukaryota</taxon>
        <taxon>Metazoa</taxon>
        <taxon>Ecdysozoa</taxon>
        <taxon>Arthropoda</taxon>
        <taxon>Hexapoda</taxon>
        <taxon>Insecta</taxon>
        <taxon>Pterygota</taxon>
        <taxon>Neoptera</taxon>
        <taxon>Endopterygota</taxon>
        <taxon>Hymenoptera</taxon>
        <taxon>Apocrita</taxon>
        <taxon>Ichneumonoidea</taxon>
        <taxon>Braconidae</taxon>
        <taxon>Microgastrinae</taxon>
        <taxon>Cotesia</taxon>
    </lineage>
</organism>
<dbReference type="PROSITE" id="PS50850">
    <property type="entry name" value="MFS"/>
    <property type="match status" value="1"/>
</dbReference>
<evidence type="ECO:0000256" key="3">
    <source>
        <dbReference type="ARBA" id="ARBA00022989"/>
    </source>
</evidence>
<evidence type="ECO:0000256" key="4">
    <source>
        <dbReference type="ARBA" id="ARBA00023136"/>
    </source>
</evidence>
<protein>
    <recommendedName>
        <fullName evidence="6">Major facilitator superfamily (MFS) profile domain-containing protein</fullName>
    </recommendedName>
</protein>
<feature type="transmembrane region" description="Helical" evidence="5">
    <location>
        <begin position="604"/>
        <end position="625"/>
    </location>
</feature>
<keyword evidence="2 5" id="KW-0812">Transmembrane</keyword>
<comment type="subcellular location">
    <subcellularLocation>
        <location evidence="1">Membrane</location>
        <topology evidence="1">Multi-pass membrane protein</topology>
    </subcellularLocation>
</comment>
<dbReference type="PANTHER" id="PTHR23507:SF39">
    <property type="entry name" value="GH23453P-RELATED"/>
    <property type="match status" value="1"/>
</dbReference>
<feature type="transmembrane region" description="Helical" evidence="5">
    <location>
        <begin position="576"/>
        <end position="598"/>
    </location>
</feature>
<feature type="transmembrane region" description="Helical" evidence="5">
    <location>
        <begin position="357"/>
        <end position="376"/>
    </location>
</feature>